<evidence type="ECO:0000313" key="7">
    <source>
        <dbReference type="Proteomes" id="UP000319732"/>
    </source>
</evidence>
<dbReference type="PANTHER" id="PTHR33337">
    <property type="entry name" value="GFA DOMAIN-CONTAINING PROTEIN"/>
    <property type="match status" value="1"/>
</dbReference>
<feature type="domain" description="CENP-V/GFA" evidence="5">
    <location>
        <begin position="2"/>
        <end position="118"/>
    </location>
</feature>
<dbReference type="PANTHER" id="PTHR33337:SF40">
    <property type="entry name" value="CENP-V_GFA DOMAIN-CONTAINING PROTEIN-RELATED"/>
    <property type="match status" value="1"/>
</dbReference>
<dbReference type="Pfam" id="PF04828">
    <property type="entry name" value="GFA"/>
    <property type="match status" value="1"/>
</dbReference>
<evidence type="ECO:0000256" key="1">
    <source>
        <dbReference type="ARBA" id="ARBA00005495"/>
    </source>
</evidence>
<keyword evidence="4" id="KW-0456">Lyase</keyword>
<keyword evidence="2" id="KW-0479">Metal-binding</keyword>
<reference evidence="6 7" key="1">
    <citation type="submission" date="2019-06" db="EMBL/GenBank/DDBJ databases">
        <title>Whole genome sequence for Cellvibrionaceae sp. R142.</title>
        <authorList>
            <person name="Wang G."/>
        </authorList>
    </citation>
    <scope>NUCLEOTIDE SEQUENCE [LARGE SCALE GENOMIC DNA]</scope>
    <source>
        <strain evidence="6 7">R142</strain>
    </source>
</reference>
<dbReference type="AlphaFoldDB" id="A0A545TAN4"/>
<keyword evidence="7" id="KW-1185">Reference proteome</keyword>
<evidence type="ECO:0000256" key="4">
    <source>
        <dbReference type="ARBA" id="ARBA00023239"/>
    </source>
</evidence>
<dbReference type="RefSeq" id="WP_142905385.1">
    <property type="nucleotide sequence ID" value="NZ_ML660096.1"/>
</dbReference>
<evidence type="ECO:0000259" key="5">
    <source>
        <dbReference type="PROSITE" id="PS51891"/>
    </source>
</evidence>
<dbReference type="SUPFAM" id="SSF51316">
    <property type="entry name" value="Mss4-like"/>
    <property type="match status" value="1"/>
</dbReference>
<comment type="caution">
    <text evidence="6">The sequence shown here is derived from an EMBL/GenBank/DDBJ whole genome shotgun (WGS) entry which is preliminary data.</text>
</comment>
<comment type="similarity">
    <text evidence="1">Belongs to the Gfa family.</text>
</comment>
<gene>
    <name evidence="6" type="ORF">FKG94_16265</name>
</gene>
<accession>A0A545TAN4</accession>
<name>A0A545TAN4_9GAMM</name>
<dbReference type="Proteomes" id="UP000319732">
    <property type="component" value="Unassembled WGS sequence"/>
</dbReference>
<sequence length="133" mass="14412">MATGECNCGAVAFKIEAQLSDVFICHCSICRRSTGSGGIAVSIVDNDSFSWIRGKGNIKYWSKPGHDWHTSFCSNCGSPLPGKNNESNMYVPVGTLTSGDEKLKIAHHIWINSKADWEEICGSGKQHSEGFGD</sequence>
<evidence type="ECO:0000256" key="3">
    <source>
        <dbReference type="ARBA" id="ARBA00022833"/>
    </source>
</evidence>
<dbReference type="EMBL" id="VHSG01000017">
    <property type="protein sequence ID" value="TQV74280.1"/>
    <property type="molecule type" value="Genomic_DNA"/>
</dbReference>
<dbReference type="InterPro" id="IPR006913">
    <property type="entry name" value="CENP-V/GFA"/>
</dbReference>
<protein>
    <submittedName>
        <fullName evidence="6">GFA family protein</fullName>
    </submittedName>
</protein>
<keyword evidence="3" id="KW-0862">Zinc</keyword>
<dbReference type="Gene3D" id="3.90.1590.10">
    <property type="entry name" value="glutathione-dependent formaldehyde- activating enzyme (gfa)"/>
    <property type="match status" value="1"/>
</dbReference>
<organism evidence="6 7">
    <name type="scientific">Exilibacterium tricleocarpae</name>
    <dbReference type="NCBI Taxonomy" id="2591008"/>
    <lineage>
        <taxon>Bacteria</taxon>
        <taxon>Pseudomonadati</taxon>
        <taxon>Pseudomonadota</taxon>
        <taxon>Gammaproteobacteria</taxon>
        <taxon>Cellvibrionales</taxon>
        <taxon>Cellvibrionaceae</taxon>
        <taxon>Exilibacterium</taxon>
    </lineage>
</organism>
<proteinExistence type="inferred from homology"/>
<dbReference type="InterPro" id="IPR011057">
    <property type="entry name" value="Mss4-like_sf"/>
</dbReference>
<dbReference type="GO" id="GO:0046872">
    <property type="term" value="F:metal ion binding"/>
    <property type="evidence" value="ECO:0007669"/>
    <property type="project" value="UniProtKB-KW"/>
</dbReference>
<evidence type="ECO:0000256" key="2">
    <source>
        <dbReference type="ARBA" id="ARBA00022723"/>
    </source>
</evidence>
<evidence type="ECO:0000313" key="6">
    <source>
        <dbReference type="EMBL" id="TQV74280.1"/>
    </source>
</evidence>
<dbReference type="GO" id="GO:0016846">
    <property type="term" value="F:carbon-sulfur lyase activity"/>
    <property type="evidence" value="ECO:0007669"/>
    <property type="project" value="InterPro"/>
</dbReference>
<dbReference type="PROSITE" id="PS51891">
    <property type="entry name" value="CENP_V_GFA"/>
    <property type="match status" value="1"/>
</dbReference>
<dbReference type="OrthoDB" id="4188830at2"/>